<evidence type="ECO:0000313" key="2">
    <source>
        <dbReference type="EMBL" id="CAF9926570.1"/>
    </source>
</evidence>
<proteinExistence type="predicted"/>
<gene>
    <name evidence="2" type="ORF">GOMPHAMPRED_004175</name>
</gene>
<keyword evidence="3" id="KW-1185">Reference proteome</keyword>
<feature type="compositionally biased region" description="Low complexity" evidence="1">
    <location>
        <begin position="104"/>
        <end position="122"/>
    </location>
</feature>
<dbReference type="AlphaFoldDB" id="A0A8H3IT22"/>
<accession>A0A8H3IT22</accession>
<name>A0A8H3IT22_9LECA</name>
<dbReference type="Proteomes" id="UP000664169">
    <property type="component" value="Unassembled WGS sequence"/>
</dbReference>
<organism evidence="2 3">
    <name type="scientific">Gomphillus americanus</name>
    <dbReference type="NCBI Taxonomy" id="1940652"/>
    <lineage>
        <taxon>Eukaryota</taxon>
        <taxon>Fungi</taxon>
        <taxon>Dikarya</taxon>
        <taxon>Ascomycota</taxon>
        <taxon>Pezizomycotina</taxon>
        <taxon>Lecanoromycetes</taxon>
        <taxon>OSLEUM clade</taxon>
        <taxon>Ostropomycetidae</taxon>
        <taxon>Ostropales</taxon>
        <taxon>Graphidaceae</taxon>
        <taxon>Gomphilloideae</taxon>
        <taxon>Gomphillus</taxon>
    </lineage>
</organism>
<protein>
    <submittedName>
        <fullName evidence="2">Uncharacterized protein</fullName>
    </submittedName>
</protein>
<evidence type="ECO:0000313" key="3">
    <source>
        <dbReference type="Proteomes" id="UP000664169"/>
    </source>
</evidence>
<dbReference type="EMBL" id="CAJPDQ010000025">
    <property type="protein sequence ID" value="CAF9926570.1"/>
    <property type="molecule type" value="Genomic_DNA"/>
</dbReference>
<dbReference type="OrthoDB" id="5378975at2759"/>
<feature type="compositionally biased region" description="Basic and acidic residues" evidence="1">
    <location>
        <begin position="14"/>
        <end position="30"/>
    </location>
</feature>
<feature type="region of interest" description="Disordered" evidence="1">
    <location>
        <begin position="160"/>
        <end position="180"/>
    </location>
</feature>
<feature type="region of interest" description="Disordered" evidence="1">
    <location>
        <begin position="1"/>
        <end position="126"/>
    </location>
</feature>
<sequence>MSAPNPPRSPTLEVPRKSMELVDPGAKDLDESSDDGQVFTDARDTVMTPTRDTVLSPLTIPTTRVEKVDSSPSHGEVPGTPAYEKRLRDAVPDEIEIIPEGQRSRASSRAMASPSASPSLSPIPKTRVEKVDLASPSYGEVPGTVAWEKRKADAVPDAIDTATPENRSASPSHSPSLPIIPKTVLTRVDSEPAHSAVPGTDTYHFRQHDAMPDIIEKERQLSSKHQPASIENYAF</sequence>
<reference evidence="2" key="1">
    <citation type="submission" date="2021-03" db="EMBL/GenBank/DDBJ databases">
        <authorList>
            <person name="Tagirdzhanova G."/>
        </authorList>
    </citation>
    <scope>NUCLEOTIDE SEQUENCE</scope>
</reference>
<evidence type="ECO:0000256" key="1">
    <source>
        <dbReference type="SAM" id="MobiDB-lite"/>
    </source>
</evidence>
<feature type="compositionally biased region" description="Low complexity" evidence="1">
    <location>
        <begin position="168"/>
        <end position="180"/>
    </location>
</feature>
<comment type="caution">
    <text evidence="2">The sequence shown here is derived from an EMBL/GenBank/DDBJ whole genome shotgun (WGS) entry which is preliminary data.</text>
</comment>